<evidence type="ECO:0000313" key="2">
    <source>
        <dbReference type="EMBL" id="UZX29684.1"/>
    </source>
</evidence>
<protein>
    <submittedName>
        <fullName evidence="2">Uncharacterized protein</fullName>
    </submittedName>
</protein>
<organism evidence="2 3">
    <name type="scientific">Lactobacillus helsingborgensis</name>
    <dbReference type="NCBI Taxonomy" id="1218494"/>
    <lineage>
        <taxon>Bacteria</taxon>
        <taxon>Bacillati</taxon>
        <taxon>Bacillota</taxon>
        <taxon>Bacilli</taxon>
        <taxon>Lactobacillales</taxon>
        <taxon>Lactobacillaceae</taxon>
        <taxon>Lactobacillus</taxon>
    </lineage>
</organism>
<evidence type="ECO:0000313" key="3">
    <source>
        <dbReference type="Proteomes" id="UP001164557"/>
    </source>
</evidence>
<keyword evidence="1" id="KW-0472">Membrane</keyword>
<keyword evidence="1" id="KW-1133">Transmembrane helix</keyword>
<dbReference type="Proteomes" id="UP001164557">
    <property type="component" value="Chromosome"/>
</dbReference>
<dbReference type="EMBL" id="CP084389">
    <property type="protein sequence ID" value="UZX29684.1"/>
    <property type="molecule type" value="Genomic_DNA"/>
</dbReference>
<dbReference type="AlphaFoldDB" id="A0AA47B3Y4"/>
<sequence length="134" mass="15022">MKKLHFFQHYFGLLLSTYKLFFKAARILTAFVFLLAPIQAIPSVFVVNAGQNVINDVSNHQNFVASIIIWLIATALTQLLPPVATSVQSILTDKLTGFINVSLMTKSQYLPSLSIFDDSSYYGDLKMLKDDASW</sequence>
<feature type="transmembrane region" description="Helical" evidence="1">
    <location>
        <begin position="64"/>
        <end position="84"/>
    </location>
</feature>
<accession>A0AA47B3Y4</accession>
<proteinExistence type="predicted"/>
<keyword evidence="1" id="KW-0812">Transmembrane</keyword>
<name>A0AA47B3Y4_9LACO</name>
<reference evidence="2" key="1">
    <citation type="submission" date="2021-09" db="EMBL/GenBank/DDBJ databases">
        <title>Lactobacillus species from Apis mellifera, Switzerland.</title>
        <authorList>
            <person name="Pfister J."/>
            <person name="Brown A."/>
            <person name="Neumann P."/>
            <person name="Collaud A."/>
            <person name="Retschnig G."/>
            <person name="Perreten V."/>
        </authorList>
    </citation>
    <scope>NUCLEOTIDE SEQUENCE</scope>
    <source>
        <strain evidence="2">IBH002</strain>
    </source>
</reference>
<gene>
    <name evidence="2" type="ORF">LDX53_00090</name>
</gene>
<evidence type="ECO:0000256" key="1">
    <source>
        <dbReference type="SAM" id="Phobius"/>
    </source>
</evidence>
<keyword evidence="3" id="KW-1185">Reference proteome</keyword>